<dbReference type="InterPro" id="IPR007867">
    <property type="entry name" value="GMC_OxRtase_C"/>
</dbReference>
<evidence type="ECO:0000256" key="3">
    <source>
        <dbReference type="ARBA" id="ARBA00022630"/>
    </source>
</evidence>
<feature type="binding site" evidence="6">
    <location>
        <begin position="527"/>
        <end position="528"/>
    </location>
    <ligand>
        <name>FAD</name>
        <dbReference type="ChEBI" id="CHEBI:57692"/>
    </ligand>
</feature>
<feature type="signal peptide" evidence="9">
    <location>
        <begin position="1"/>
        <end position="28"/>
    </location>
</feature>
<evidence type="ECO:0000313" key="13">
    <source>
        <dbReference type="Proteomes" id="UP000215914"/>
    </source>
</evidence>
<evidence type="ECO:0000256" key="1">
    <source>
        <dbReference type="ARBA" id="ARBA00001974"/>
    </source>
</evidence>
<feature type="binding site" evidence="6">
    <location>
        <position position="129"/>
    </location>
    <ligand>
        <name>FAD</name>
        <dbReference type="ChEBI" id="CHEBI:57692"/>
    </ligand>
</feature>
<dbReference type="GO" id="GO:0016614">
    <property type="term" value="F:oxidoreductase activity, acting on CH-OH group of donors"/>
    <property type="evidence" value="ECO:0007669"/>
    <property type="project" value="InterPro"/>
</dbReference>
<dbReference type="InParanoid" id="A0A251V7G2"/>
<keyword evidence="7" id="KW-1015">Disulfide bond</keyword>
<feature type="domain" description="Glucose-methanol-choline oxidoreductase N-terminal" evidence="11">
    <location>
        <begin position="286"/>
        <end position="300"/>
    </location>
</feature>
<dbReference type="OrthoDB" id="269227at2759"/>
<keyword evidence="3 8" id="KW-0285">Flavoprotein</keyword>
<dbReference type="InterPro" id="IPR012132">
    <property type="entry name" value="GMC_OxRdtase"/>
</dbReference>
<feature type="binding site" evidence="6">
    <location>
        <position position="245"/>
    </location>
    <ligand>
        <name>FAD</name>
        <dbReference type="ChEBI" id="CHEBI:57692"/>
    </ligand>
</feature>
<dbReference type="PIRSF" id="PIRSF000137">
    <property type="entry name" value="Alcohol_oxidase"/>
    <property type="match status" value="1"/>
</dbReference>
<dbReference type="Gene3D" id="3.50.50.60">
    <property type="entry name" value="FAD/NAD(P)-binding domain"/>
    <property type="match status" value="1"/>
</dbReference>
<feature type="disulfide bond" evidence="7">
    <location>
        <begin position="428"/>
        <end position="479"/>
    </location>
</feature>
<evidence type="ECO:0000256" key="6">
    <source>
        <dbReference type="PIRSR" id="PIRSR000137-2"/>
    </source>
</evidence>
<evidence type="ECO:0000259" key="11">
    <source>
        <dbReference type="PROSITE" id="PS00624"/>
    </source>
</evidence>
<reference evidence="13" key="1">
    <citation type="journal article" date="2017" name="Nature">
        <title>The sunflower genome provides insights into oil metabolism, flowering and Asterid evolution.</title>
        <authorList>
            <person name="Badouin H."/>
            <person name="Gouzy J."/>
            <person name="Grassa C.J."/>
            <person name="Murat F."/>
            <person name="Staton S.E."/>
            <person name="Cottret L."/>
            <person name="Lelandais-Briere C."/>
            <person name="Owens G.L."/>
            <person name="Carrere S."/>
            <person name="Mayjonade B."/>
            <person name="Legrand L."/>
            <person name="Gill N."/>
            <person name="Kane N.C."/>
            <person name="Bowers J.E."/>
            <person name="Hubner S."/>
            <person name="Bellec A."/>
            <person name="Berard A."/>
            <person name="Berges H."/>
            <person name="Blanchet N."/>
            <person name="Boniface M.C."/>
            <person name="Brunel D."/>
            <person name="Catrice O."/>
            <person name="Chaidir N."/>
            <person name="Claudel C."/>
            <person name="Donnadieu C."/>
            <person name="Faraut T."/>
            <person name="Fievet G."/>
            <person name="Helmstetter N."/>
            <person name="King M."/>
            <person name="Knapp S.J."/>
            <person name="Lai Z."/>
            <person name="Le Paslier M.C."/>
            <person name="Lippi Y."/>
            <person name="Lorenzon L."/>
            <person name="Mandel J.R."/>
            <person name="Marage G."/>
            <person name="Marchand G."/>
            <person name="Marquand E."/>
            <person name="Bret-Mestries E."/>
            <person name="Morien E."/>
            <person name="Nambeesan S."/>
            <person name="Nguyen T."/>
            <person name="Pegot-Espagnet P."/>
            <person name="Pouilly N."/>
            <person name="Raftis F."/>
            <person name="Sallet E."/>
            <person name="Schiex T."/>
            <person name="Thomas J."/>
            <person name="Vandecasteele C."/>
            <person name="Vares D."/>
            <person name="Vear F."/>
            <person name="Vautrin S."/>
            <person name="Crespi M."/>
            <person name="Mangin B."/>
            <person name="Burke J.M."/>
            <person name="Salse J."/>
            <person name="Munos S."/>
            <person name="Vincourt P."/>
            <person name="Rieseberg L.H."/>
            <person name="Langlade N.B."/>
        </authorList>
    </citation>
    <scope>NUCLEOTIDE SEQUENCE [LARGE SCALE GENOMIC DNA]</scope>
    <source>
        <strain evidence="13">cv. SF193</strain>
    </source>
</reference>
<evidence type="ECO:0000256" key="7">
    <source>
        <dbReference type="PIRSR" id="PIRSR000137-3"/>
    </source>
</evidence>
<dbReference type="STRING" id="4232.A0A251V7G2"/>
<organism evidence="12 13">
    <name type="scientific">Helianthus annuus</name>
    <name type="common">Common sunflower</name>
    <dbReference type="NCBI Taxonomy" id="4232"/>
    <lineage>
        <taxon>Eukaryota</taxon>
        <taxon>Viridiplantae</taxon>
        <taxon>Streptophyta</taxon>
        <taxon>Embryophyta</taxon>
        <taxon>Tracheophyta</taxon>
        <taxon>Spermatophyta</taxon>
        <taxon>Magnoliopsida</taxon>
        <taxon>eudicotyledons</taxon>
        <taxon>Gunneridae</taxon>
        <taxon>Pentapetalae</taxon>
        <taxon>asterids</taxon>
        <taxon>campanulids</taxon>
        <taxon>Asterales</taxon>
        <taxon>Asteraceae</taxon>
        <taxon>Asteroideae</taxon>
        <taxon>Heliantheae alliance</taxon>
        <taxon>Heliantheae</taxon>
        <taxon>Helianthus</taxon>
    </lineage>
</organism>
<feature type="binding site" evidence="6">
    <location>
        <begin position="487"/>
        <end position="488"/>
    </location>
    <ligand>
        <name>FAD</name>
        <dbReference type="ChEBI" id="CHEBI:57692"/>
    </ligand>
</feature>
<dbReference type="PANTHER" id="PTHR45968">
    <property type="entry name" value="OSJNBA0019K04.7 PROTEIN"/>
    <property type="match status" value="1"/>
</dbReference>
<dbReference type="Pfam" id="PF05199">
    <property type="entry name" value="GMC_oxred_C"/>
    <property type="match status" value="1"/>
</dbReference>
<dbReference type="OMA" id="LATIWHI"/>
<evidence type="ECO:0000313" key="12">
    <source>
        <dbReference type="EMBL" id="OTG31056.1"/>
    </source>
</evidence>
<gene>
    <name evidence="12" type="ORF">HannXRQ_Chr03g0071251</name>
</gene>
<dbReference type="Gene3D" id="3.30.410.40">
    <property type="match status" value="1"/>
</dbReference>
<dbReference type="PROSITE" id="PS00624">
    <property type="entry name" value="GMC_OXRED_2"/>
    <property type="match status" value="1"/>
</dbReference>
<sequence>MKNFQVMLHNVSLIFLLVCFGLQGKVECFFGHDSPPESNYHQFTHEATDFSPAKAYDYIIIGGGTAGCPLAATLSESYSVLLLERGGSFNTSDFHENNIYRTLLSANDHDSATEGFVSEDGVLNARARVLGGGSMINFGFYSRADDYFYDNSGIELDKGSVQRAYEWVEKSIVTRPTRFNKLQTSFLNALLESEVHPNNGFTFDHIQGTKVGGSTFDNSGTRHGAVELLNNAMSENIDVLVHATVDRIIFSTSDPLAAVGVAYHDSNGKYHEVHVRTNGEIILSAGALGSPQLLLLSGIGPSSYLSSLNIPVVRDHPFIGQFMADHQRTGVNILLPDELTDAGLRVVGITESGQYIESVSVPPNTPLMSFIPSVGSVSSVNSSVQIIAGKVSRPISSGSLHLLSASNVTVSPSVRFNYFNRTEDVLQCWNAMEVIIKMLETPTMEEYKFSDSAGVHSFRFIGKSLPDDKSDYEAIASFCRATLATIWHIHGGCLPNKVVDSHLKVIGVDSLRVVDASTFFNAPGTNPQATTMMLGRYIGVKILQERAAVTDQKTELK</sequence>
<protein>
    <submittedName>
        <fullName evidence="12">Putative oxygen-dependent choline dehydrogenase, FAD/NAD(P)-binding domain protein</fullName>
    </submittedName>
</protein>
<dbReference type="EMBL" id="CM007892">
    <property type="protein sequence ID" value="OTG31056.1"/>
    <property type="molecule type" value="Genomic_DNA"/>
</dbReference>
<evidence type="ECO:0000256" key="9">
    <source>
        <dbReference type="SAM" id="SignalP"/>
    </source>
</evidence>
<accession>A0A251V7G2</accession>
<dbReference type="AlphaFoldDB" id="A0A251V7G2"/>
<evidence type="ECO:0000256" key="5">
    <source>
        <dbReference type="ARBA" id="ARBA00022827"/>
    </source>
</evidence>
<dbReference type="Pfam" id="PF00732">
    <property type="entry name" value="GMC_oxred_N"/>
    <property type="match status" value="1"/>
</dbReference>
<dbReference type="InterPro" id="IPR000172">
    <property type="entry name" value="GMC_OxRdtase_N"/>
</dbReference>
<evidence type="ECO:0000256" key="8">
    <source>
        <dbReference type="RuleBase" id="RU003968"/>
    </source>
</evidence>
<name>A0A251V7G2_HELAN</name>
<keyword evidence="4 9" id="KW-0732">Signal</keyword>
<dbReference type="SUPFAM" id="SSF51905">
    <property type="entry name" value="FAD/NAD(P)-binding domain"/>
    <property type="match status" value="1"/>
</dbReference>
<keyword evidence="13" id="KW-1185">Reference proteome</keyword>
<dbReference type="SUPFAM" id="SSF54373">
    <property type="entry name" value="FAD-linked reductases, C-terminal domain"/>
    <property type="match status" value="1"/>
</dbReference>
<dbReference type="Proteomes" id="UP000215914">
    <property type="component" value="Chromosome 3"/>
</dbReference>
<dbReference type="PANTHER" id="PTHR45968:SF36">
    <property type="entry name" value="(R)-MANDELONITRILE LYASE 4-RELATED"/>
    <property type="match status" value="1"/>
</dbReference>
<evidence type="ECO:0000256" key="2">
    <source>
        <dbReference type="ARBA" id="ARBA00010790"/>
    </source>
</evidence>
<dbReference type="PROSITE" id="PS00623">
    <property type="entry name" value="GMC_OXRED_1"/>
    <property type="match status" value="1"/>
</dbReference>
<dbReference type="InterPro" id="IPR051871">
    <property type="entry name" value="GMC_Oxidoreductase-Related"/>
</dbReference>
<dbReference type="GO" id="GO:0050660">
    <property type="term" value="F:flavin adenine dinucleotide binding"/>
    <property type="evidence" value="ECO:0007669"/>
    <property type="project" value="InterPro"/>
</dbReference>
<feature type="chain" id="PRO_5013327160" evidence="9">
    <location>
        <begin position="29"/>
        <end position="557"/>
    </location>
</feature>
<comment type="cofactor">
    <cofactor evidence="1 6">
        <name>FAD</name>
        <dbReference type="ChEBI" id="CHEBI:57692"/>
    </cofactor>
</comment>
<evidence type="ECO:0000256" key="4">
    <source>
        <dbReference type="ARBA" id="ARBA00022729"/>
    </source>
</evidence>
<feature type="domain" description="Glucose-methanol-choline oxidoreductase N-terminal" evidence="10">
    <location>
        <begin position="127"/>
        <end position="150"/>
    </location>
</feature>
<keyword evidence="5 6" id="KW-0274">FAD</keyword>
<proteinExistence type="inferred from homology"/>
<dbReference type="InterPro" id="IPR036188">
    <property type="entry name" value="FAD/NAD-bd_sf"/>
</dbReference>
<evidence type="ECO:0000259" key="10">
    <source>
        <dbReference type="PROSITE" id="PS00623"/>
    </source>
</evidence>
<comment type="similarity">
    <text evidence="2 8">Belongs to the GMC oxidoreductase family.</text>
</comment>